<accession>A0A6B2H656</accession>
<dbReference type="InterPro" id="IPR008969">
    <property type="entry name" value="CarboxyPept-like_regulatory"/>
</dbReference>
<dbReference type="Proteomes" id="UP000478546">
    <property type="component" value="Unassembled WGS sequence"/>
</dbReference>
<dbReference type="Gene3D" id="2.60.40.1120">
    <property type="entry name" value="Carboxypeptidase-like, regulatory domain"/>
    <property type="match status" value="1"/>
</dbReference>
<organism evidence="1 2">
    <name type="scientific">Pontibacter fetidus</name>
    <dbReference type="NCBI Taxonomy" id="2700082"/>
    <lineage>
        <taxon>Bacteria</taxon>
        <taxon>Pseudomonadati</taxon>
        <taxon>Bacteroidota</taxon>
        <taxon>Cytophagia</taxon>
        <taxon>Cytophagales</taxon>
        <taxon>Hymenobacteraceae</taxon>
        <taxon>Pontibacter</taxon>
    </lineage>
</organism>
<protein>
    <submittedName>
        <fullName evidence="1">Carboxypeptidase regulatory-like domain-containing protein</fullName>
    </submittedName>
</protein>
<reference evidence="1 2" key="1">
    <citation type="submission" date="2020-01" db="EMBL/GenBank/DDBJ databases">
        <authorList>
            <person name="Kim M.K."/>
        </authorList>
    </citation>
    <scope>NUCLEOTIDE SEQUENCE [LARGE SCALE GENOMIC DNA]</scope>
    <source>
        <strain evidence="1 2">BT213</strain>
    </source>
</reference>
<sequence length="277" mass="30464">MLTIIVASPVLQETIEDPLFKLMKSFLKPTALSVLLLAFFAFALTGCEREPDSGPHGEGINGNVQIYNAYGEAQDPSGVTVTIEQTGRTTKTDSEGAYVLPYLASGNYSLKFAKEGHPTTFVHNVEHVRTKHTSTPVPIARMIEPSAYFVTQASVAVNKNQQNNPYYSITGKLNKAVPAGKEIQLKLYLGKNAAVSLSDYVHMFSYKVSGQEFQINYPYFASLIINNEMQHGDTVYMVLFTDAIVEDACDGKWQKPDCTNSSTLNSTNPIVFSETIP</sequence>
<dbReference type="EMBL" id="JAAEAA010000002">
    <property type="protein sequence ID" value="NDK54554.1"/>
    <property type="molecule type" value="Genomic_DNA"/>
</dbReference>
<dbReference type="GO" id="GO:0004180">
    <property type="term" value="F:carboxypeptidase activity"/>
    <property type="evidence" value="ECO:0007669"/>
    <property type="project" value="UniProtKB-KW"/>
</dbReference>
<keyword evidence="2" id="KW-1185">Reference proteome</keyword>
<evidence type="ECO:0000313" key="1">
    <source>
        <dbReference type="EMBL" id="NDK54554.1"/>
    </source>
</evidence>
<keyword evidence="1" id="KW-0378">Hydrolase</keyword>
<name>A0A6B2H656_9BACT</name>
<dbReference type="RefSeq" id="WP_235941895.1">
    <property type="nucleotide sequence ID" value="NZ_JAAEAA010000002.1"/>
</dbReference>
<dbReference type="AlphaFoldDB" id="A0A6B2H656"/>
<dbReference type="SUPFAM" id="SSF49464">
    <property type="entry name" value="Carboxypeptidase regulatory domain-like"/>
    <property type="match status" value="1"/>
</dbReference>
<gene>
    <name evidence="1" type="ORF">GWO68_01375</name>
</gene>
<comment type="caution">
    <text evidence="1">The sequence shown here is derived from an EMBL/GenBank/DDBJ whole genome shotgun (WGS) entry which is preliminary data.</text>
</comment>
<proteinExistence type="predicted"/>
<evidence type="ECO:0000313" key="2">
    <source>
        <dbReference type="Proteomes" id="UP000478546"/>
    </source>
</evidence>
<keyword evidence="1" id="KW-0121">Carboxypeptidase</keyword>
<keyword evidence="1" id="KW-0645">Protease</keyword>